<proteinExistence type="evidence at transcript level"/>
<comment type="similarity">
    <text evidence="3">Belongs to the peptidase S54 family.</text>
</comment>
<dbReference type="InterPro" id="IPR035952">
    <property type="entry name" value="Rhomboid-like_sf"/>
</dbReference>
<evidence type="ECO:0000256" key="1">
    <source>
        <dbReference type="ARBA" id="ARBA00000156"/>
    </source>
</evidence>
<dbReference type="GO" id="GO:0016020">
    <property type="term" value="C:membrane"/>
    <property type="evidence" value="ECO:0007669"/>
    <property type="project" value="UniProtKB-SubCell"/>
</dbReference>
<dbReference type="Pfam" id="PF01694">
    <property type="entry name" value="Rhomboid"/>
    <property type="match status" value="1"/>
</dbReference>
<keyword evidence="7 10" id="KW-1133">Transmembrane helix</keyword>
<protein>
    <recommendedName>
        <fullName evidence="4">rhomboid protease</fullName>
        <ecNumber evidence="4">3.4.21.105</ecNumber>
    </recommendedName>
</protein>
<dbReference type="GO" id="GO:0006465">
    <property type="term" value="P:signal peptide processing"/>
    <property type="evidence" value="ECO:0007669"/>
    <property type="project" value="TreeGrafter"/>
</dbReference>
<evidence type="ECO:0000256" key="10">
    <source>
        <dbReference type="SAM" id="Phobius"/>
    </source>
</evidence>
<accession>A0A131XC09</accession>
<evidence type="ECO:0000259" key="11">
    <source>
        <dbReference type="Pfam" id="PF01694"/>
    </source>
</evidence>
<evidence type="ECO:0000256" key="2">
    <source>
        <dbReference type="ARBA" id="ARBA00004141"/>
    </source>
</evidence>
<feature type="transmembrane region" description="Helical" evidence="10">
    <location>
        <begin position="235"/>
        <end position="256"/>
    </location>
</feature>
<feature type="transmembrane region" description="Helical" evidence="10">
    <location>
        <begin position="208"/>
        <end position="228"/>
    </location>
</feature>
<comment type="subcellular location">
    <subcellularLocation>
        <location evidence="2">Membrane</location>
        <topology evidence="2">Multi-pass membrane protein</topology>
    </subcellularLocation>
</comment>
<dbReference type="InterPro" id="IPR050925">
    <property type="entry name" value="Rhomboid_protease_S54"/>
</dbReference>
<evidence type="ECO:0000256" key="4">
    <source>
        <dbReference type="ARBA" id="ARBA00013039"/>
    </source>
</evidence>
<reference evidence="12" key="1">
    <citation type="journal article" date="2017" name="Ticks Tick Borne Dis.">
        <title>An insight into the sialome of Hyalomma excavatum.</title>
        <authorList>
            <person name="Ribeiro J.M."/>
            <person name="Slovak M."/>
            <person name="Francischetti I.M."/>
        </authorList>
    </citation>
    <scope>NUCLEOTIDE SEQUENCE</scope>
    <source>
        <strain evidence="12">Samish</strain>
        <tissue evidence="12">Salivary glands</tissue>
    </source>
</reference>
<dbReference type="EC" id="3.4.21.105" evidence="4"/>
<evidence type="ECO:0000256" key="5">
    <source>
        <dbReference type="ARBA" id="ARBA00022692"/>
    </source>
</evidence>
<evidence type="ECO:0000256" key="3">
    <source>
        <dbReference type="ARBA" id="ARBA00009045"/>
    </source>
</evidence>
<feature type="domain" description="Peptidase S54 rhomboid" evidence="11">
    <location>
        <begin position="148"/>
        <end position="287"/>
    </location>
</feature>
<evidence type="ECO:0000256" key="8">
    <source>
        <dbReference type="ARBA" id="ARBA00023136"/>
    </source>
</evidence>
<dbReference type="AlphaFoldDB" id="A0A131XC09"/>
<dbReference type="FunFam" id="1.20.1540.10:FF:000012">
    <property type="entry name" value="Rhomboid family protein"/>
    <property type="match status" value="1"/>
</dbReference>
<evidence type="ECO:0000256" key="6">
    <source>
        <dbReference type="ARBA" id="ARBA00022801"/>
    </source>
</evidence>
<feature type="transmembrane region" description="Helical" evidence="10">
    <location>
        <begin position="46"/>
        <end position="64"/>
    </location>
</feature>
<feature type="region of interest" description="Disordered" evidence="9">
    <location>
        <begin position="21"/>
        <end position="40"/>
    </location>
</feature>
<dbReference type="EMBL" id="GEFH01004933">
    <property type="protein sequence ID" value="JAP63648.1"/>
    <property type="molecule type" value="mRNA"/>
</dbReference>
<feature type="transmembrane region" description="Helical" evidence="10">
    <location>
        <begin position="268"/>
        <end position="287"/>
    </location>
</feature>
<feature type="compositionally biased region" description="Pro residues" evidence="9">
    <location>
        <begin position="27"/>
        <end position="38"/>
    </location>
</feature>
<evidence type="ECO:0000313" key="12">
    <source>
        <dbReference type="EMBL" id="JAP63648.1"/>
    </source>
</evidence>
<feature type="transmembrane region" description="Helical" evidence="10">
    <location>
        <begin position="158"/>
        <end position="178"/>
    </location>
</feature>
<dbReference type="PANTHER" id="PTHR43731">
    <property type="entry name" value="RHOMBOID PROTEASE"/>
    <property type="match status" value="1"/>
</dbReference>
<feature type="transmembrane region" description="Helical" evidence="10">
    <location>
        <begin position="185"/>
        <end position="202"/>
    </location>
</feature>
<dbReference type="PANTHER" id="PTHR43731:SF14">
    <property type="entry name" value="PRESENILIN-ASSOCIATED RHOMBOID-LIKE PROTEIN, MITOCHONDRIAL"/>
    <property type="match status" value="1"/>
</dbReference>
<dbReference type="Gene3D" id="1.20.1540.10">
    <property type="entry name" value="Rhomboid-like"/>
    <property type="match status" value="1"/>
</dbReference>
<dbReference type="InterPro" id="IPR022764">
    <property type="entry name" value="Peptidase_S54_rhomboid_dom"/>
</dbReference>
<evidence type="ECO:0000256" key="9">
    <source>
        <dbReference type="SAM" id="MobiDB-lite"/>
    </source>
</evidence>
<organism evidence="12">
    <name type="scientific">Hyalomma excavatum</name>
    <dbReference type="NCBI Taxonomy" id="257692"/>
    <lineage>
        <taxon>Eukaryota</taxon>
        <taxon>Metazoa</taxon>
        <taxon>Ecdysozoa</taxon>
        <taxon>Arthropoda</taxon>
        <taxon>Chelicerata</taxon>
        <taxon>Arachnida</taxon>
        <taxon>Acari</taxon>
        <taxon>Parasitiformes</taxon>
        <taxon>Ixodida</taxon>
        <taxon>Ixodoidea</taxon>
        <taxon>Ixodidae</taxon>
        <taxon>Hyalomminae</taxon>
        <taxon>Hyalomma</taxon>
    </lineage>
</organism>
<dbReference type="SUPFAM" id="SSF144091">
    <property type="entry name" value="Rhomboid-like"/>
    <property type="match status" value="1"/>
</dbReference>
<evidence type="ECO:0000256" key="7">
    <source>
        <dbReference type="ARBA" id="ARBA00022989"/>
    </source>
</evidence>
<name>A0A131XC09_9ACAR</name>
<keyword evidence="8 10" id="KW-0472">Membrane</keyword>
<comment type="catalytic activity">
    <reaction evidence="1">
        <text>Cleaves type-1 transmembrane domains using a catalytic dyad composed of serine and histidine that are contributed by different transmembrane domains.</text>
        <dbReference type="EC" id="3.4.21.105"/>
    </reaction>
</comment>
<feature type="transmembrane region" description="Helical" evidence="10">
    <location>
        <begin position="107"/>
        <end position="124"/>
    </location>
</feature>
<dbReference type="GO" id="GO:0004252">
    <property type="term" value="F:serine-type endopeptidase activity"/>
    <property type="evidence" value="ECO:0007669"/>
    <property type="project" value="InterPro"/>
</dbReference>
<keyword evidence="6" id="KW-0378">Hydrolase</keyword>
<sequence>MLPGGVTTRLCCRWRSVKQPWVRQARPSPPPPEAPLPPGSSQLTKATAFTIGCCGASFLGAAVWQYERMRREAHTIISQRWSWEPKRGSLRQQLNTWWHSVPEGNRVAYCLIAANAVVFLLWRVPRLEPIMLRYFVSHPASKPLCLPMFLSTFSHHSLFHLAANMVVLNSFAPTAVALLGREQFLAMYVSGGVVSSLASYLHKVATHRAAMSLGASGAILAVVGALCVQYPEAQLSIIFLPFFTFSAAAALKGVLAFDAAGMLFRWRLLDHAAHLGGTLFGVGYVLYGQEMWKRREPILKTWHQFREGWGRR</sequence>
<keyword evidence="5 10" id="KW-0812">Transmembrane</keyword>